<evidence type="ECO:0000313" key="1">
    <source>
        <dbReference type="EMBL" id="KAK3758504.1"/>
    </source>
</evidence>
<organism evidence="1 2">
    <name type="scientific">Elysia crispata</name>
    <name type="common">lettuce slug</name>
    <dbReference type="NCBI Taxonomy" id="231223"/>
    <lineage>
        <taxon>Eukaryota</taxon>
        <taxon>Metazoa</taxon>
        <taxon>Spiralia</taxon>
        <taxon>Lophotrochozoa</taxon>
        <taxon>Mollusca</taxon>
        <taxon>Gastropoda</taxon>
        <taxon>Heterobranchia</taxon>
        <taxon>Euthyneura</taxon>
        <taxon>Panpulmonata</taxon>
        <taxon>Sacoglossa</taxon>
        <taxon>Placobranchoidea</taxon>
        <taxon>Plakobranchidae</taxon>
        <taxon>Elysia</taxon>
    </lineage>
</organism>
<gene>
    <name evidence="1" type="ORF">RRG08_058774</name>
</gene>
<proteinExistence type="predicted"/>
<accession>A0AAE1D5V4</accession>
<reference evidence="1" key="1">
    <citation type="journal article" date="2023" name="G3 (Bethesda)">
        <title>A reference genome for the long-term kleptoplast-retaining sea slug Elysia crispata morphotype clarki.</title>
        <authorList>
            <person name="Eastman K.E."/>
            <person name="Pendleton A.L."/>
            <person name="Shaikh M.A."/>
            <person name="Suttiyut T."/>
            <person name="Ogas R."/>
            <person name="Tomko P."/>
            <person name="Gavelis G."/>
            <person name="Widhalm J.R."/>
            <person name="Wisecaver J.H."/>
        </authorList>
    </citation>
    <scope>NUCLEOTIDE SEQUENCE</scope>
    <source>
        <strain evidence="1">ECLA1</strain>
    </source>
</reference>
<evidence type="ECO:0000313" key="2">
    <source>
        <dbReference type="Proteomes" id="UP001283361"/>
    </source>
</evidence>
<dbReference type="AlphaFoldDB" id="A0AAE1D5V4"/>
<dbReference type="Proteomes" id="UP001283361">
    <property type="component" value="Unassembled WGS sequence"/>
</dbReference>
<sequence length="69" mass="7369">MRSALKVPVGPATVFSKNEERPKGSCGPCQFPPRIKSALNVPVGPATVSSKNEERLKGSCGLCHSFQQE</sequence>
<dbReference type="EMBL" id="JAWDGP010005269">
    <property type="protein sequence ID" value="KAK3758504.1"/>
    <property type="molecule type" value="Genomic_DNA"/>
</dbReference>
<keyword evidence="2" id="KW-1185">Reference proteome</keyword>
<protein>
    <submittedName>
        <fullName evidence="1">Uncharacterized protein</fullName>
    </submittedName>
</protein>
<name>A0AAE1D5V4_9GAST</name>
<comment type="caution">
    <text evidence="1">The sequence shown here is derived from an EMBL/GenBank/DDBJ whole genome shotgun (WGS) entry which is preliminary data.</text>
</comment>